<dbReference type="InParanoid" id="W7XF70"/>
<accession>W7XF70</accession>
<dbReference type="AlphaFoldDB" id="W7XF70"/>
<name>W7XF70_TETTS</name>
<evidence type="ECO:0000313" key="2">
    <source>
        <dbReference type="Proteomes" id="UP000009168"/>
    </source>
</evidence>
<keyword evidence="2" id="KW-1185">Reference proteome</keyword>
<dbReference type="EMBL" id="GG662853">
    <property type="protein sequence ID" value="EWS76452.1"/>
    <property type="molecule type" value="Genomic_DNA"/>
</dbReference>
<organism evidence="1 2">
    <name type="scientific">Tetrahymena thermophila (strain SB210)</name>
    <dbReference type="NCBI Taxonomy" id="312017"/>
    <lineage>
        <taxon>Eukaryota</taxon>
        <taxon>Sar</taxon>
        <taxon>Alveolata</taxon>
        <taxon>Ciliophora</taxon>
        <taxon>Intramacronucleata</taxon>
        <taxon>Oligohymenophorea</taxon>
        <taxon>Hymenostomatida</taxon>
        <taxon>Tetrahymenina</taxon>
        <taxon>Tetrahymenidae</taxon>
        <taxon>Tetrahymena</taxon>
    </lineage>
</organism>
<dbReference type="GeneID" id="24437090"/>
<proteinExistence type="predicted"/>
<sequence>MDEIYLLIYFSFSFSWKQFYTLKLQFILDQNKSDYCHSLFINFPYTVTYFQYIQINQENIIFLQQLLSKHLQKQKPQIKNEQIKDMEAKHVRYQQQNNHRDKTQHLETIQRSEFIFHDGLKFLFIVYLFQGVDYKYIMQQYGISKAHFYRMIKNPEPKKQGRRQKYDDEHRKAIYDECKNINGIDVPVKRNIFMQVIKQMENKRQIPKASNHVKYPEYNKYLENQRTIIQEEYNLNYQQYSHQNYSNHPTNSSKSIDFEIKSFSFECRYTFFDLYQQDDLSSNQSLKKQILTINSKTQIYFIYLKGFQLNENKQKINYLVQSIHFFMFSFIKILIKFVEKISLILSNHFL</sequence>
<dbReference type="RefSeq" id="XP_012651012.1">
    <property type="nucleotide sequence ID" value="XM_012795558.1"/>
</dbReference>
<gene>
    <name evidence="1" type="ORF">TTHERM_000069648</name>
</gene>
<evidence type="ECO:0000313" key="1">
    <source>
        <dbReference type="EMBL" id="EWS76452.1"/>
    </source>
</evidence>
<dbReference type="Proteomes" id="UP000009168">
    <property type="component" value="Unassembled WGS sequence"/>
</dbReference>
<protein>
    <submittedName>
        <fullName evidence="1">Uncharacterized protein</fullName>
    </submittedName>
</protein>
<dbReference type="KEGG" id="tet:TTHERM_000069648"/>
<reference evidence="2" key="1">
    <citation type="journal article" date="2006" name="PLoS Biol.">
        <title>Macronuclear genome sequence of the ciliate Tetrahymena thermophila, a model eukaryote.</title>
        <authorList>
            <person name="Eisen J.A."/>
            <person name="Coyne R.S."/>
            <person name="Wu M."/>
            <person name="Wu D."/>
            <person name="Thiagarajan M."/>
            <person name="Wortman J.R."/>
            <person name="Badger J.H."/>
            <person name="Ren Q."/>
            <person name="Amedeo P."/>
            <person name="Jones K.M."/>
            <person name="Tallon L.J."/>
            <person name="Delcher A.L."/>
            <person name="Salzberg S.L."/>
            <person name="Silva J.C."/>
            <person name="Haas B.J."/>
            <person name="Majoros W.H."/>
            <person name="Farzad M."/>
            <person name="Carlton J.M."/>
            <person name="Smith R.K. Jr."/>
            <person name="Garg J."/>
            <person name="Pearlman R.E."/>
            <person name="Karrer K.M."/>
            <person name="Sun L."/>
            <person name="Manning G."/>
            <person name="Elde N.C."/>
            <person name="Turkewitz A.P."/>
            <person name="Asai D.J."/>
            <person name="Wilkes D.E."/>
            <person name="Wang Y."/>
            <person name="Cai H."/>
            <person name="Collins K."/>
            <person name="Stewart B.A."/>
            <person name="Lee S.R."/>
            <person name="Wilamowska K."/>
            <person name="Weinberg Z."/>
            <person name="Ruzzo W.L."/>
            <person name="Wloga D."/>
            <person name="Gaertig J."/>
            <person name="Frankel J."/>
            <person name="Tsao C.-C."/>
            <person name="Gorovsky M.A."/>
            <person name="Keeling P.J."/>
            <person name="Waller R.F."/>
            <person name="Patron N.J."/>
            <person name="Cherry J.M."/>
            <person name="Stover N.A."/>
            <person name="Krieger C.J."/>
            <person name="del Toro C."/>
            <person name="Ryder H.F."/>
            <person name="Williamson S.C."/>
            <person name="Barbeau R.A."/>
            <person name="Hamilton E.P."/>
            <person name="Orias E."/>
        </authorList>
    </citation>
    <scope>NUCLEOTIDE SEQUENCE [LARGE SCALE GENOMIC DNA]</scope>
    <source>
        <strain evidence="2">SB210</strain>
    </source>
</reference>